<comment type="caution">
    <text evidence="2">The sequence shown here is derived from an EMBL/GenBank/DDBJ whole genome shotgun (WGS) entry which is preliminary data.</text>
</comment>
<keyword evidence="3" id="KW-1185">Reference proteome</keyword>
<evidence type="ECO:0000259" key="1">
    <source>
        <dbReference type="Pfam" id="PF12728"/>
    </source>
</evidence>
<dbReference type="EMBL" id="SNYV01000018">
    <property type="protein sequence ID" value="TDQ73798.1"/>
    <property type="molecule type" value="Genomic_DNA"/>
</dbReference>
<dbReference type="SUPFAM" id="SSF46955">
    <property type="entry name" value="Putative DNA-binding domain"/>
    <property type="match status" value="1"/>
</dbReference>
<dbReference type="OrthoDB" id="1524679at2"/>
<feature type="domain" description="Helix-turn-helix" evidence="1">
    <location>
        <begin position="43"/>
        <end position="92"/>
    </location>
</feature>
<reference evidence="2 3" key="1">
    <citation type="submission" date="2019-03" db="EMBL/GenBank/DDBJ databases">
        <title>Genomic Encyclopedia of Archaeal and Bacterial Type Strains, Phase II (KMG-II): from individual species to whole genera.</title>
        <authorList>
            <person name="Goeker M."/>
        </authorList>
    </citation>
    <scope>NUCLEOTIDE SEQUENCE [LARGE SCALE GENOMIC DNA]</scope>
    <source>
        <strain evidence="2 3">DSM 28353</strain>
    </source>
</reference>
<gene>
    <name evidence="2" type="ORF">CLV99_4235</name>
</gene>
<organism evidence="2 3">
    <name type="scientific">Sphingobacterium yanglingense</name>
    <dbReference type="NCBI Taxonomy" id="1437280"/>
    <lineage>
        <taxon>Bacteria</taxon>
        <taxon>Pseudomonadati</taxon>
        <taxon>Bacteroidota</taxon>
        <taxon>Sphingobacteriia</taxon>
        <taxon>Sphingobacteriales</taxon>
        <taxon>Sphingobacteriaceae</taxon>
        <taxon>Sphingobacterium</taxon>
    </lineage>
</organism>
<accession>A0A4R6W4Y9</accession>
<dbReference type="PANTHER" id="PTHR34585">
    <property type="match status" value="1"/>
</dbReference>
<proteinExistence type="predicted"/>
<dbReference type="PANTHER" id="PTHR34585:SF22">
    <property type="entry name" value="HELIX-TURN-HELIX DOMAIN-CONTAINING PROTEIN"/>
    <property type="match status" value="1"/>
</dbReference>
<sequence length="95" mass="11138">MEGNNKNRDRQPVTRADLDFFKVEILEGVRLILANKGLVQKKWLKSHEVRKLLGVSSGKLQRMRDMGQLPYTAIGCVFYYSEEDIRKLLESRKRQ</sequence>
<evidence type="ECO:0000313" key="2">
    <source>
        <dbReference type="EMBL" id="TDQ73798.1"/>
    </source>
</evidence>
<dbReference type="InterPro" id="IPR009061">
    <property type="entry name" value="DNA-bd_dom_put_sf"/>
</dbReference>
<dbReference type="RefSeq" id="WP_133586380.1">
    <property type="nucleotide sequence ID" value="NZ_SNYV01000018.1"/>
</dbReference>
<evidence type="ECO:0000313" key="3">
    <source>
        <dbReference type="Proteomes" id="UP000295292"/>
    </source>
</evidence>
<dbReference type="InterPro" id="IPR041657">
    <property type="entry name" value="HTH_17"/>
</dbReference>
<dbReference type="Proteomes" id="UP000295292">
    <property type="component" value="Unassembled WGS sequence"/>
</dbReference>
<dbReference type="Pfam" id="PF12728">
    <property type="entry name" value="HTH_17"/>
    <property type="match status" value="1"/>
</dbReference>
<protein>
    <submittedName>
        <fullName evidence="2">Helix-turn-helix protein</fullName>
    </submittedName>
</protein>
<dbReference type="AlphaFoldDB" id="A0A4R6W4Y9"/>
<name>A0A4R6W4Y9_9SPHI</name>